<comment type="caution">
    <text evidence="4">The sequence shown here is derived from an EMBL/GenBank/DDBJ whole genome shotgun (WGS) entry which is preliminary data.</text>
</comment>
<gene>
    <name evidence="4" type="ORF">DM860_016188</name>
</gene>
<dbReference type="PANTHER" id="PTHR47165:SF4">
    <property type="entry name" value="OS03G0429900 PROTEIN"/>
    <property type="match status" value="1"/>
</dbReference>
<accession>A0A328DQM9</accession>
<keyword evidence="2" id="KW-0812">Transmembrane</keyword>
<keyword evidence="2" id="KW-1133">Transmembrane helix</keyword>
<evidence type="ECO:0000256" key="2">
    <source>
        <dbReference type="SAM" id="Phobius"/>
    </source>
</evidence>
<protein>
    <recommendedName>
        <fullName evidence="3">Replication factor A C-terminal domain-containing protein</fullName>
    </recommendedName>
</protein>
<dbReference type="InterPro" id="IPR013955">
    <property type="entry name" value="Rep_factor-A_C"/>
</dbReference>
<feature type="compositionally biased region" description="Basic and acidic residues" evidence="1">
    <location>
        <begin position="571"/>
        <end position="590"/>
    </location>
</feature>
<dbReference type="PANTHER" id="PTHR47165">
    <property type="entry name" value="OS03G0429900 PROTEIN"/>
    <property type="match status" value="1"/>
</dbReference>
<evidence type="ECO:0000259" key="3">
    <source>
        <dbReference type="Pfam" id="PF08646"/>
    </source>
</evidence>
<evidence type="ECO:0000313" key="5">
    <source>
        <dbReference type="Proteomes" id="UP000249390"/>
    </source>
</evidence>
<feature type="transmembrane region" description="Helical" evidence="2">
    <location>
        <begin position="12"/>
        <end position="30"/>
    </location>
</feature>
<dbReference type="AlphaFoldDB" id="A0A328DQM9"/>
<dbReference type="SUPFAM" id="SSF50249">
    <property type="entry name" value="Nucleic acid-binding proteins"/>
    <property type="match status" value="3"/>
</dbReference>
<proteinExistence type="predicted"/>
<evidence type="ECO:0000256" key="1">
    <source>
        <dbReference type="SAM" id="MobiDB-lite"/>
    </source>
</evidence>
<organism evidence="4 5">
    <name type="scientific">Cuscuta australis</name>
    <dbReference type="NCBI Taxonomy" id="267555"/>
    <lineage>
        <taxon>Eukaryota</taxon>
        <taxon>Viridiplantae</taxon>
        <taxon>Streptophyta</taxon>
        <taxon>Embryophyta</taxon>
        <taxon>Tracheophyta</taxon>
        <taxon>Spermatophyta</taxon>
        <taxon>Magnoliopsida</taxon>
        <taxon>eudicotyledons</taxon>
        <taxon>Gunneridae</taxon>
        <taxon>Pentapetalae</taxon>
        <taxon>asterids</taxon>
        <taxon>lamiids</taxon>
        <taxon>Solanales</taxon>
        <taxon>Convolvulaceae</taxon>
        <taxon>Cuscuteae</taxon>
        <taxon>Cuscuta</taxon>
        <taxon>Cuscuta subgen. Grammica</taxon>
        <taxon>Cuscuta sect. Cleistogrammica</taxon>
    </lineage>
</organism>
<sequence>MKMMKHGFSHYLCYFLQIFTSVYFAAYVSFVDLQHKTVDDERREQRNFRRRLRYRETREKEKRAKQPKFNTPSVPPEDPPSVYAYCDLPFSLRRVPDCTFCGAKRMVYEPLGFCCCQGLPMDDHQLIPEITPQSRAWTCKVTIIEKLNTRDSFRTPGKKYKALIMQDTAGNKVKGMTYNEDILVIDDRLQLHETYLISNAKVSPITNSFGFPDDNYRYLWTINRWTMIQDSDPNQKIIVQTALPMDIDPFSTFYNAMQNKKKITTLAVVISKSSREFVVTGQGKQRANDFVIVDHECKPIMLTMWDEFTTVQGSELGKILASGSYPLILAKRVAATSFLGLSLTTRIDTSIEINPTTPQTLALREWSTSNTTSIKNVLQKDQHHDTLSHFVRPDCFLKSTTSHVKASDDKHNTPHSDFKQEQIFWLEGQIRILEDGPLPYSIGCDTCNKKVIFTEGITFKCLNCGKKNVITTKRYNMNVEITDRTGALAMTIFTHEVKKLLRILQTNAPIEDINCTDLNNQLAPMTATTAIKIIPPNYQGRNETTYAVLSLYSLSTNDAPTTSQANTPKRILTDKSEGVGEQTEKKQKID</sequence>
<feature type="domain" description="Replication factor A C-terminal" evidence="3">
    <location>
        <begin position="427"/>
        <end position="505"/>
    </location>
</feature>
<dbReference type="Proteomes" id="UP000249390">
    <property type="component" value="Unassembled WGS sequence"/>
</dbReference>
<feature type="region of interest" description="Disordered" evidence="1">
    <location>
        <begin position="55"/>
        <end position="76"/>
    </location>
</feature>
<name>A0A328DQM9_9ASTE</name>
<evidence type="ECO:0000313" key="4">
    <source>
        <dbReference type="EMBL" id="RAL47987.1"/>
    </source>
</evidence>
<feature type="compositionally biased region" description="Basic and acidic residues" evidence="1">
    <location>
        <begin position="55"/>
        <end position="64"/>
    </location>
</feature>
<keyword evidence="5" id="KW-1185">Reference proteome</keyword>
<feature type="region of interest" description="Disordered" evidence="1">
    <location>
        <begin position="559"/>
        <end position="590"/>
    </location>
</feature>
<dbReference type="InterPro" id="IPR012340">
    <property type="entry name" value="NA-bd_OB-fold"/>
</dbReference>
<reference evidence="4 5" key="1">
    <citation type="submission" date="2018-06" db="EMBL/GenBank/DDBJ databases">
        <title>The Genome of Cuscuta australis (Dodder) Provides Insight into the Evolution of Plant Parasitism.</title>
        <authorList>
            <person name="Liu H."/>
        </authorList>
    </citation>
    <scope>NUCLEOTIDE SEQUENCE [LARGE SCALE GENOMIC DNA]</scope>
    <source>
        <strain evidence="5">cv. Yunnan</strain>
        <tissue evidence="4">Vines</tissue>
    </source>
</reference>
<keyword evidence="2" id="KW-0472">Membrane</keyword>
<dbReference type="Gene3D" id="2.40.50.140">
    <property type="entry name" value="Nucleic acid-binding proteins"/>
    <property type="match status" value="3"/>
</dbReference>
<dbReference type="Pfam" id="PF08646">
    <property type="entry name" value="Rep_fac-A_C"/>
    <property type="match status" value="1"/>
</dbReference>
<dbReference type="EMBL" id="NQVE01000105">
    <property type="protein sequence ID" value="RAL47987.1"/>
    <property type="molecule type" value="Genomic_DNA"/>
</dbReference>